<dbReference type="InterPro" id="IPR050708">
    <property type="entry name" value="T6SS_VgrG/RHS"/>
</dbReference>
<dbReference type="NCBIfam" id="TIGR03696">
    <property type="entry name" value="Rhs_assc_core"/>
    <property type="match status" value="1"/>
</dbReference>
<evidence type="ECO:0000259" key="3">
    <source>
        <dbReference type="Pfam" id="PF25023"/>
    </source>
</evidence>
<keyword evidence="5" id="KW-1185">Reference proteome</keyword>
<evidence type="ECO:0000313" key="4">
    <source>
        <dbReference type="EMBL" id="GBC62857.1"/>
    </source>
</evidence>
<reference evidence="5" key="2">
    <citation type="submission" date="2019-01" db="EMBL/GenBank/DDBJ databases">
        <title>Genome sequence of Desulfonema ishimotonii strain Tokyo 01.</title>
        <authorList>
            <person name="Fukui M."/>
        </authorList>
    </citation>
    <scope>NUCLEOTIDE SEQUENCE [LARGE SCALE GENOMIC DNA]</scope>
    <source>
        <strain evidence="5">Tokyo 01</strain>
    </source>
</reference>
<comment type="caution">
    <text evidence="4">The sequence shown here is derived from an EMBL/GenBank/DDBJ whole genome shotgun (WGS) entry which is preliminary data.</text>
</comment>
<dbReference type="InterPro" id="IPR056823">
    <property type="entry name" value="TEN-like_YD-shell"/>
</dbReference>
<dbReference type="PRINTS" id="PR00394">
    <property type="entry name" value="RHSPROTEIN"/>
</dbReference>
<evidence type="ECO:0000256" key="1">
    <source>
        <dbReference type="ARBA" id="ARBA00022737"/>
    </source>
</evidence>
<gene>
    <name evidence="4" type="ORF">DENIS_3841</name>
</gene>
<dbReference type="EMBL" id="BEXT01000001">
    <property type="protein sequence ID" value="GBC62857.1"/>
    <property type="molecule type" value="Genomic_DNA"/>
</dbReference>
<feature type="compositionally biased region" description="Polar residues" evidence="2">
    <location>
        <begin position="288"/>
        <end position="305"/>
    </location>
</feature>
<name>A0A401G0X9_9BACT</name>
<keyword evidence="1" id="KW-0677">Repeat</keyword>
<sequence length="305" mass="32953">MTAGALTVSRTFDSRYQLSGIQAGSVMNLTLTHDGAGNVKTVSGLTKPPLASGTSAYSHTANRLISATGVSEATYSHDNSGNIVSDGTRTFTYNQNHRLTRVSAGSDVIAEYEYDAFGRRMRKIAGGETVCFIYDVNSLLIGETDGDGNPLRDYVYLNGQPAAMKVYGEGAGWYYFLNDHLGTPQKLVDASGNVVWEAGYLPFGDVQIGRADVENNLRFPGQYYDAETGLHYNWHRYYDPGSGRYITGDPIGLEGGMNVYAYVNGNPVNWADPDGLARKGNKGDGSASGKNTSNPYKALSKNNFP</sequence>
<dbReference type="PANTHER" id="PTHR32305:SF15">
    <property type="entry name" value="PROTEIN RHSA-RELATED"/>
    <property type="match status" value="1"/>
</dbReference>
<accession>A0A401G0X9</accession>
<dbReference type="PANTHER" id="PTHR32305">
    <property type="match status" value="1"/>
</dbReference>
<dbReference type="AlphaFoldDB" id="A0A401G0X9"/>
<proteinExistence type="predicted"/>
<dbReference type="Proteomes" id="UP000288096">
    <property type="component" value="Unassembled WGS sequence"/>
</dbReference>
<reference evidence="5" key="1">
    <citation type="submission" date="2017-11" db="EMBL/GenBank/DDBJ databases">
        <authorList>
            <person name="Watanabe M."/>
            <person name="Kojima H."/>
        </authorList>
    </citation>
    <scope>NUCLEOTIDE SEQUENCE [LARGE SCALE GENOMIC DNA]</scope>
    <source>
        <strain evidence="5">Tokyo 01</strain>
    </source>
</reference>
<dbReference type="InterPro" id="IPR022385">
    <property type="entry name" value="Rhs_assc_core"/>
</dbReference>
<organism evidence="4 5">
    <name type="scientific">Desulfonema ishimotonii</name>
    <dbReference type="NCBI Taxonomy" id="45657"/>
    <lineage>
        <taxon>Bacteria</taxon>
        <taxon>Pseudomonadati</taxon>
        <taxon>Thermodesulfobacteriota</taxon>
        <taxon>Desulfobacteria</taxon>
        <taxon>Desulfobacterales</taxon>
        <taxon>Desulfococcaceae</taxon>
        <taxon>Desulfonema</taxon>
    </lineage>
</organism>
<protein>
    <recommendedName>
        <fullName evidence="3">Teneurin-like YD-shell domain-containing protein</fullName>
    </recommendedName>
</protein>
<evidence type="ECO:0000256" key="2">
    <source>
        <dbReference type="SAM" id="MobiDB-lite"/>
    </source>
</evidence>
<feature type="domain" description="Teneurin-like YD-shell" evidence="3">
    <location>
        <begin position="6"/>
        <end position="249"/>
    </location>
</feature>
<dbReference type="Gene3D" id="2.180.10.10">
    <property type="entry name" value="RHS repeat-associated core"/>
    <property type="match status" value="1"/>
</dbReference>
<feature type="region of interest" description="Disordered" evidence="2">
    <location>
        <begin position="273"/>
        <end position="305"/>
    </location>
</feature>
<evidence type="ECO:0000313" key="5">
    <source>
        <dbReference type="Proteomes" id="UP000288096"/>
    </source>
</evidence>
<dbReference type="Pfam" id="PF25023">
    <property type="entry name" value="TEN_YD-shell"/>
    <property type="match status" value="1"/>
</dbReference>